<keyword evidence="1" id="KW-0732">Signal</keyword>
<dbReference type="Proteomes" id="UP000516305">
    <property type="component" value="Chromosome"/>
</dbReference>
<organism evidence="2 3">
    <name type="scientific">Croceimicrobium hydrocarbonivorans</name>
    <dbReference type="NCBI Taxonomy" id="2761580"/>
    <lineage>
        <taxon>Bacteria</taxon>
        <taxon>Pseudomonadati</taxon>
        <taxon>Bacteroidota</taxon>
        <taxon>Flavobacteriia</taxon>
        <taxon>Flavobacteriales</taxon>
        <taxon>Owenweeksiaceae</taxon>
        <taxon>Croceimicrobium</taxon>
    </lineage>
</organism>
<dbReference type="RefSeq" id="WP_210759196.1">
    <property type="nucleotide sequence ID" value="NZ_CP060139.1"/>
</dbReference>
<feature type="signal peptide" evidence="1">
    <location>
        <begin position="1"/>
        <end position="17"/>
    </location>
</feature>
<evidence type="ECO:0008006" key="4">
    <source>
        <dbReference type="Google" id="ProtNLM"/>
    </source>
</evidence>
<evidence type="ECO:0000313" key="3">
    <source>
        <dbReference type="Proteomes" id="UP000516305"/>
    </source>
</evidence>
<evidence type="ECO:0000256" key="1">
    <source>
        <dbReference type="SAM" id="SignalP"/>
    </source>
</evidence>
<sequence length="155" mass="18521">MRIVLILLIAASLSACKNLIYQSRLDNLLYTGDWVPVPIEVSSFDPEQFYIQRIQMDDYKVVKTDNCELETFLKYFKDEFIARQSFFDHYFKGLTFLSDYKIYKHQHRSRIVEDGVVYVVVYDAQKYFYCFSTNQQDKAFNDFDESMLNNVFLDL</sequence>
<protein>
    <recommendedName>
        <fullName evidence="4">Lipoprotein</fullName>
    </recommendedName>
</protein>
<reference evidence="2 3" key="1">
    <citation type="submission" date="2020-08" db="EMBL/GenBank/DDBJ databases">
        <title>Croceimicrobium hydrocarbonivorans gen. nov., sp. nov., a novel marine bacterium isolated from a bacterial consortium that degrades polyethylene terephthalate.</title>
        <authorList>
            <person name="Liu R."/>
        </authorList>
    </citation>
    <scope>NUCLEOTIDE SEQUENCE [LARGE SCALE GENOMIC DNA]</scope>
    <source>
        <strain evidence="2 3">A20-9</strain>
    </source>
</reference>
<dbReference type="AlphaFoldDB" id="A0A7H0VG21"/>
<dbReference type="KEGG" id="chyd:H4K34_02160"/>
<evidence type="ECO:0000313" key="2">
    <source>
        <dbReference type="EMBL" id="QNR24669.1"/>
    </source>
</evidence>
<keyword evidence="3" id="KW-1185">Reference proteome</keyword>
<feature type="chain" id="PRO_5028901775" description="Lipoprotein" evidence="1">
    <location>
        <begin position="18"/>
        <end position="155"/>
    </location>
</feature>
<proteinExistence type="predicted"/>
<accession>A0A7H0VG21</accession>
<dbReference type="EMBL" id="CP060139">
    <property type="protein sequence ID" value="QNR24669.1"/>
    <property type="molecule type" value="Genomic_DNA"/>
</dbReference>
<name>A0A7H0VG21_9FLAO</name>
<dbReference type="PROSITE" id="PS51257">
    <property type="entry name" value="PROKAR_LIPOPROTEIN"/>
    <property type="match status" value="1"/>
</dbReference>
<gene>
    <name evidence="2" type="ORF">H4K34_02160</name>
</gene>